<evidence type="ECO:0000256" key="2">
    <source>
        <dbReference type="ARBA" id="ARBA00005300"/>
    </source>
</evidence>
<accession>A0ABR4PE25</accession>
<dbReference type="PANTHER" id="PTHR10642:SF26">
    <property type="entry name" value="RIBONUCLEASE H1"/>
    <property type="match status" value="1"/>
</dbReference>
<evidence type="ECO:0000256" key="7">
    <source>
        <dbReference type="ARBA" id="ARBA00022801"/>
    </source>
</evidence>
<keyword evidence="4" id="KW-0540">Nuclease</keyword>
<evidence type="ECO:0000256" key="6">
    <source>
        <dbReference type="ARBA" id="ARBA00022759"/>
    </source>
</evidence>
<keyword evidence="6" id="KW-0255">Endonuclease</keyword>
<comment type="catalytic activity">
    <reaction evidence="1">
        <text>Endonucleolytic cleavage to 5'-phosphomonoester.</text>
        <dbReference type="EC" id="3.1.26.4"/>
    </reaction>
</comment>
<keyword evidence="5" id="KW-0479">Metal-binding</keyword>
<name>A0ABR4PE25_9HELO</name>
<comment type="similarity">
    <text evidence="2">Belongs to the RNase H family.</text>
</comment>
<dbReference type="EMBL" id="JBFCZG010000006">
    <property type="protein sequence ID" value="KAL3421538.1"/>
    <property type="molecule type" value="Genomic_DNA"/>
</dbReference>
<dbReference type="InterPro" id="IPR002156">
    <property type="entry name" value="RNaseH_domain"/>
</dbReference>
<proteinExistence type="inferred from homology"/>
<dbReference type="Proteomes" id="UP001629113">
    <property type="component" value="Unassembled WGS sequence"/>
</dbReference>
<sequence length="368" mass="41950">MPVEVVVVESIHETDQVRVFLQKDNIRLSEARSRTLHAKTALDKAAAEYEAAKETEKEIESQRFRNSYTVSTIPEVCLNCRQSFNSRIELYQHTRADCWATISEETYPECWTPESRIYVREALHPTNSNPVPGGNYPLAFNAPGSTPQSLFKHEYGKPFLAVRDSQEMLILAHGSCSRNGQADASAGCAFVFQFGDSISRTREPQRGSYELDGTIFFRLEEVGPDGWSNIQTCCRAELRAVIAALSYPRIQSQELVFWGPKQDAKLVIASNSKYVVDSAVNNCEKWNANGWLNKNKKPVKNRDLWECLLERVRELKTHHCEKISFWHVPKNQIRAADMGARFAAALEPREKFGDPHDPSVKYNQIYTW</sequence>
<dbReference type="InterPro" id="IPR012337">
    <property type="entry name" value="RNaseH-like_sf"/>
</dbReference>
<dbReference type="Pfam" id="PF00075">
    <property type="entry name" value="RNase_H"/>
    <property type="match status" value="1"/>
</dbReference>
<dbReference type="PANTHER" id="PTHR10642">
    <property type="entry name" value="RIBONUCLEASE H1"/>
    <property type="match status" value="1"/>
</dbReference>
<organism evidence="9 10">
    <name type="scientific">Phlyctema vagabunda</name>
    <dbReference type="NCBI Taxonomy" id="108571"/>
    <lineage>
        <taxon>Eukaryota</taxon>
        <taxon>Fungi</taxon>
        <taxon>Dikarya</taxon>
        <taxon>Ascomycota</taxon>
        <taxon>Pezizomycotina</taxon>
        <taxon>Leotiomycetes</taxon>
        <taxon>Helotiales</taxon>
        <taxon>Dermateaceae</taxon>
        <taxon>Phlyctema</taxon>
    </lineage>
</organism>
<dbReference type="InterPro" id="IPR050092">
    <property type="entry name" value="RNase_H"/>
</dbReference>
<evidence type="ECO:0000313" key="10">
    <source>
        <dbReference type="Proteomes" id="UP001629113"/>
    </source>
</evidence>
<evidence type="ECO:0000256" key="4">
    <source>
        <dbReference type="ARBA" id="ARBA00022722"/>
    </source>
</evidence>
<evidence type="ECO:0000256" key="5">
    <source>
        <dbReference type="ARBA" id="ARBA00022723"/>
    </source>
</evidence>
<dbReference type="InterPro" id="IPR036397">
    <property type="entry name" value="RNaseH_sf"/>
</dbReference>
<evidence type="ECO:0000259" key="8">
    <source>
        <dbReference type="PROSITE" id="PS50879"/>
    </source>
</evidence>
<evidence type="ECO:0000313" key="9">
    <source>
        <dbReference type="EMBL" id="KAL3421538.1"/>
    </source>
</evidence>
<keyword evidence="10" id="KW-1185">Reference proteome</keyword>
<dbReference type="SUPFAM" id="SSF53098">
    <property type="entry name" value="Ribonuclease H-like"/>
    <property type="match status" value="1"/>
</dbReference>
<dbReference type="PROSITE" id="PS50879">
    <property type="entry name" value="RNASE_H_1"/>
    <property type="match status" value="1"/>
</dbReference>
<feature type="domain" description="RNase H type-1" evidence="8">
    <location>
        <begin position="164"/>
        <end position="345"/>
    </location>
</feature>
<dbReference type="EC" id="3.1.26.4" evidence="3"/>
<keyword evidence="7" id="KW-0378">Hydrolase</keyword>
<evidence type="ECO:0000256" key="3">
    <source>
        <dbReference type="ARBA" id="ARBA00012180"/>
    </source>
</evidence>
<evidence type="ECO:0000256" key="1">
    <source>
        <dbReference type="ARBA" id="ARBA00000077"/>
    </source>
</evidence>
<reference evidence="9 10" key="1">
    <citation type="submission" date="2024-06" db="EMBL/GenBank/DDBJ databases">
        <title>Complete genome of Phlyctema vagabunda strain 19-DSS-EL-015.</title>
        <authorList>
            <person name="Fiorenzani C."/>
        </authorList>
    </citation>
    <scope>NUCLEOTIDE SEQUENCE [LARGE SCALE GENOMIC DNA]</scope>
    <source>
        <strain evidence="9 10">19-DSS-EL-015</strain>
    </source>
</reference>
<protein>
    <recommendedName>
        <fullName evidence="3">ribonuclease H</fullName>
        <ecNumber evidence="3">3.1.26.4</ecNumber>
    </recommendedName>
</protein>
<comment type="caution">
    <text evidence="9">The sequence shown here is derived from an EMBL/GenBank/DDBJ whole genome shotgun (WGS) entry which is preliminary data.</text>
</comment>
<gene>
    <name evidence="9" type="ORF">PVAG01_07984</name>
</gene>
<dbReference type="Gene3D" id="3.30.420.10">
    <property type="entry name" value="Ribonuclease H-like superfamily/Ribonuclease H"/>
    <property type="match status" value="1"/>
</dbReference>